<name>A0A5J4UUJ8_9EUKA</name>
<dbReference type="CDD" id="cd16655">
    <property type="entry name" value="RING-Ubox_WDSUB1-like"/>
    <property type="match status" value="1"/>
</dbReference>
<reference evidence="2 3" key="1">
    <citation type="submission" date="2019-03" db="EMBL/GenBank/DDBJ databases">
        <title>Single cell metagenomics reveals metabolic interactions within the superorganism composed of flagellate Streblomastix strix and complex community of Bacteroidetes bacteria on its surface.</title>
        <authorList>
            <person name="Treitli S.C."/>
            <person name="Kolisko M."/>
            <person name="Husnik F."/>
            <person name="Keeling P."/>
            <person name="Hampl V."/>
        </authorList>
    </citation>
    <scope>NUCLEOTIDE SEQUENCE [LARGE SCALE GENOMIC DNA]</scope>
    <source>
        <strain evidence="2">ST1C</strain>
    </source>
</reference>
<dbReference type="Proteomes" id="UP000324800">
    <property type="component" value="Unassembled WGS sequence"/>
</dbReference>
<dbReference type="SMART" id="SM00504">
    <property type="entry name" value="Ubox"/>
    <property type="match status" value="1"/>
</dbReference>
<dbReference type="GO" id="GO:0016567">
    <property type="term" value="P:protein ubiquitination"/>
    <property type="evidence" value="ECO:0007669"/>
    <property type="project" value="InterPro"/>
</dbReference>
<dbReference type="EMBL" id="SNRW01012411">
    <property type="protein sequence ID" value="KAA6373860.1"/>
    <property type="molecule type" value="Genomic_DNA"/>
</dbReference>
<evidence type="ECO:0000313" key="3">
    <source>
        <dbReference type="Proteomes" id="UP000324800"/>
    </source>
</evidence>
<proteinExistence type="predicted"/>
<dbReference type="SUPFAM" id="SSF57850">
    <property type="entry name" value="RING/U-box"/>
    <property type="match status" value="1"/>
</dbReference>
<comment type="caution">
    <text evidence="2">The sequence shown here is derived from an EMBL/GenBank/DDBJ whole genome shotgun (WGS) entry which is preliminary data.</text>
</comment>
<organism evidence="2 3">
    <name type="scientific">Streblomastix strix</name>
    <dbReference type="NCBI Taxonomy" id="222440"/>
    <lineage>
        <taxon>Eukaryota</taxon>
        <taxon>Metamonada</taxon>
        <taxon>Preaxostyla</taxon>
        <taxon>Oxymonadida</taxon>
        <taxon>Streblomastigidae</taxon>
        <taxon>Streblomastix</taxon>
    </lineage>
</organism>
<dbReference type="PANTHER" id="PTHR46573:SF1">
    <property type="entry name" value="WD REPEAT, SAM AND U-BOX DOMAIN-CONTAINING PROTEIN 1"/>
    <property type="match status" value="1"/>
</dbReference>
<dbReference type="Pfam" id="PF04564">
    <property type="entry name" value="U-box"/>
    <property type="match status" value="1"/>
</dbReference>
<accession>A0A5J4UUJ8</accession>
<feature type="domain" description="U-box" evidence="1">
    <location>
        <begin position="10"/>
        <end position="83"/>
    </location>
</feature>
<dbReference type="PROSITE" id="PS51698">
    <property type="entry name" value="U_BOX"/>
    <property type="match status" value="1"/>
</dbReference>
<dbReference type="InterPro" id="IPR013083">
    <property type="entry name" value="Znf_RING/FYVE/PHD"/>
</dbReference>
<evidence type="ECO:0000313" key="2">
    <source>
        <dbReference type="EMBL" id="KAA6373860.1"/>
    </source>
</evidence>
<dbReference type="InterPro" id="IPR003613">
    <property type="entry name" value="Ubox_domain"/>
</dbReference>
<dbReference type="Gene3D" id="3.30.40.10">
    <property type="entry name" value="Zinc/RING finger domain, C3HC4 (zinc finger)"/>
    <property type="match status" value="1"/>
</dbReference>
<gene>
    <name evidence="2" type="ORF">EZS28_030615</name>
</gene>
<dbReference type="GO" id="GO:0004842">
    <property type="term" value="F:ubiquitin-protein transferase activity"/>
    <property type="evidence" value="ECO:0007669"/>
    <property type="project" value="InterPro"/>
</dbReference>
<dbReference type="PANTHER" id="PTHR46573">
    <property type="entry name" value="WD REPEAT, SAM AND U-BOX DOMAIN-CONTAINING PROTEIN 1"/>
    <property type="match status" value="1"/>
</dbReference>
<dbReference type="InterPro" id="IPR052085">
    <property type="entry name" value="WD-SAM-U-box"/>
</dbReference>
<sequence>MNNMMSYEEECAEGFICPITKQLMTDPVLAEDGIYYERAAITEWLMLNNTSPVTRQIISSNFITDQQLKLKIEQYKKMNMDQS</sequence>
<dbReference type="OrthoDB" id="10064100at2759"/>
<protein>
    <recommendedName>
        <fullName evidence="1">U-box domain-containing protein</fullName>
    </recommendedName>
</protein>
<evidence type="ECO:0000259" key="1">
    <source>
        <dbReference type="PROSITE" id="PS51698"/>
    </source>
</evidence>
<dbReference type="AlphaFoldDB" id="A0A5J4UUJ8"/>